<organism evidence="1 2">
    <name type="scientific">Rhodopirellula islandica</name>
    <dbReference type="NCBI Taxonomy" id="595434"/>
    <lineage>
        <taxon>Bacteria</taxon>
        <taxon>Pseudomonadati</taxon>
        <taxon>Planctomycetota</taxon>
        <taxon>Planctomycetia</taxon>
        <taxon>Pirellulales</taxon>
        <taxon>Pirellulaceae</taxon>
        <taxon>Rhodopirellula</taxon>
    </lineage>
</organism>
<dbReference type="Proteomes" id="UP000036367">
    <property type="component" value="Unassembled WGS sequence"/>
</dbReference>
<dbReference type="EMBL" id="LECT01000045">
    <property type="protein sequence ID" value="KLU02148.1"/>
    <property type="molecule type" value="Genomic_DNA"/>
</dbReference>
<evidence type="ECO:0000313" key="1">
    <source>
        <dbReference type="EMBL" id="KLU02148.1"/>
    </source>
</evidence>
<sequence length="63" mass="6880">MPLLGASSIDIASSLLISLIARVAVHPHETESWPELNSPWKIDDDSSAGWRNKHSACHSLVEC</sequence>
<name>A0A0J1B6C9_RHOIS</name>
<evidence type="ECO:0000313" key="2">
    <source>
        <dbReference type="Proteomes" id="UP000036367"/>
    </source>
</evidence>
<comment type="caution">
    <text evidence="1">The sequence shown here is derived from an EMBL/GenBank/DDBJ whole genome shotgun (WGS) entry which is preliminary data.</text>
</comment>
<accession>A0A0J1B6C9</accession>
<reference evidence="1" key="1">
    <citation type="submission" date="2015-05" db="EMBL/GenBank/DDBJ databases">
        <title>Permanent draft genome of Rhodopirellula islandicus K833.</title>
        <authorList>
            <person name="Kizina J."/>
            <person name="Richter M."/>
            <person name="Glockner F.O."/>
            <person name="Harder J."/>
        </authorList>
    </citation>
    <scope>NUCLEOTIDE SEQUENCE [LARGE SCALE GENOMIC DNA]</scope>
    <source>
        <strain evidence="1">K833</strain>
    </source>
</reference>
<dbReference type="STRING" id="595434.RISK_005818"/>
<proteinExistence type="predicted"/>
<gene>
    <name evidence="1" type="ORF">RISK_005818</name>
</gene>
<dbReference type="AlphaFoldDB" id="A0A0J1B6C9"/>
<protein>
    <submittedName>
        <fullName evidence="1">Uncharacterized protein</fullName>
    </submittedName>
</protein>
<keyword evidence="2" id="KW-1185">Reference proteome</keyword>